<evidence type="ECO:0000256" key="1">
    <source>
        <dbReference type="SAM" id="MobiDB-lite"/>
    </source>
</evidence>
<proteinExistence type="predicted"/>
<gene>
    <name evidence="2" type="ORF">PCASD_25826</name>
</gene>
<evidence type="ECO:0000313" key="3">
    <source>
        <dbReference type="Proteomes" id="UP000235392"/>
    </source>
</evidence>
<feature type="compositionally biased region" description="Polar residues" evidence="1">
    <location>
        <begin position="114"/>
        <end position="128"/>
    </location>
</feature>
<feature type="region of interest" description="Disordered" evidence="1">
    <location>
        <begin position="110"/>
        <end position="195"/>
    </location>
</feature>
<reference evidence="2 3" key="1">
    <citation type="submission" date="2017-11" db="EMBL/GenBank/DDBJ databases">
        <title>De novo assembly and phasing of dikaryotic genomes from two isolates of Puccinia coronata f. sp. avenae, the causal agent of oat crown rust.</title>
        <authorList>
            <person name="Miller M.E."/>
            <person name="Zhang Y."/>
            <person name="Omidvar V."/>
            <person name="Sperschneider J."/>
            <person name="Schwessinger B."/>
            <person name="Raley C."/>
            <person name="Palmer J.M."/>
            <person name="Garnica D."/>
            <person name="Upadhyaya N."/>
            <person name="Rathjen J."/>
            <person name="Taylor J.M."/>
            <person name="Park R.F."/>
            <person name="Dodds P.N."/>
            <person name="Hirsch C.D."/>
            <person name="Kianian S.F."/>
            <person name="Figueroa M."/>
        </authorList>
    </citation>
    <scope>NUCLEOTIDE SEQUENCE [LARGE SCALE GENOMIC DNA]</scope>
    <source>
        <strain evidence="2">12SD80</strain>
    </source>
</reference>
<feature type="non-terminal residue" evidence="2">
    <location>
        <position position="1"/>
    </location>
</feature>
<protein>
    <submittedName>
        <fullName evidence="2">Uncharacterized protein</fullName>
    </submittedName>
</protein>
<dbReference type="AlphaFoldDB" id="A0A2N5RWM1"/>
<dbReference type="EMBL" id="PGCI01001349">
    <property type="protein sequence ID" value="PLW05388.1"/>
    <property type="molecule type" value="Genomic_DNA"/>
</dbReference>
<sequence length="302" mass="33950">KIQGESSTWSLITPPHLRVGSLEDCPPSSGRSPEGSFGDCGDGTDWRRLDQMLASRSFVSWNHFSHHLPLLQLHHETLSDLVVTKVSGPWNSLNQLSSAPARPPATAITKPALKQTQESPATLATTNKAPEKPKEPCQPLATPSATEKAPEKPKKTRFAPLRPSPSPQPPKITFGPPTKRKPPPQRPPSMPTSEDLKKVNFTPVFYLLMNYLSRDVCRKRCDAINQWPHFPVGDFKHVGWRLSLGYFEDDKNTLWRALSFWRYGKQDSFAAVKGQFDHTGQAGNVIMMYTLELKEPEWRGHR</sequence>
<dbReference type="Proteomes" id="UP000235392">
    <property type="component" value="Unassembled WGS sequence"/>
</dbReference>
<organism evidence="2 3">
    <name type="scientific">Puccinia coronata f. sp. avenae</name>
    <dbReference type="NCBI Taxonomy" id="200324"/>
    <lineage>
        <taxon>Eukaryota</taxon>
        <taxon>Fungi</taxon>
        <taxon>Dikarya</taxon>
        <taxon>Basidiomycota</taxon>
        <taxon>Pucciniomycotina</taxon>
        <taxon>Pucciniomycetes</taxon>
        <taxon>Pucciniales</taxon>
        <taxon>Pucciniaceae</taxon>
        <taxon>Puccinia</taxon>
    </lineage>
</organism>
<feature type="region of interest" description="Disordered" evidence="1">
    <location>
        <begin position="21"/>
        <end position="40"/>
    </location>
</feature>
<comment type="caution">
    <text evidence="2">The sequence shown here is derived from an EMBL/GenBank/DDBJ whole genome shotgun (WGS) entry which is preliminary data.</text>
</comment>
<accession>A0A2N5RWM1</accession>
<name>A0A2N5RWM1_9BASI</name>
<evidence type="ECO:0000313" key="2">
    <source>
        <dbReference type="EMBL" id="PLW05388.1"/>
    </source>
</evidence>